<dbReference type="STRING" id="307972.A0A2G8JUR3"/>
<proteinExistence type="predicted"/>
<keyword evidence="3" id="KW-1185">Reference proteome</keyword>
<dbReference type="EMBL" id="MRZV01001232">
    <property type="protein sequence ID" value="PIK39501.1"/>
    <property type="molecule type" value="Genomic_DNA"/>
</dbReference>
<dbReference type="OrthoDB" id="7549404at2759"/>
<dbReference type="Proteomes" id="UP000230750">
    <property type="component" value="Unassembled WGS sequence"/>
</dbReference>
<organism evidence="2 3">
    <name type="scientific">Stichopus japonicus</name>
    <name type="common">Sea cucumber</name>
    <dbReference type="NCBI Taxonomy" id="307972"/>
    <lineage>
        <taxon>Eukaryota</taxon>
        <taxon>Metazoa</taxon>
        <taxon>Echinodermata</taxon>
        <taxon>Eleutherozoa</taxon>
        <taxon>Echinozoa</taxon>
        <taxon>Holothuroidea</taxon>
        <taxon>Aspidochirotacea</taxon>
        <taxon>Aspidochirotida</taxon>
        <taxon>Stichopodidae</taxon>
        <taxon>Apostichopus</taxon>
    </lineage>
</organism>
<comment type="caution">
    <text evidence="2">The sequence shown here is derived from an EMBL/GenBank/DDBJ whole genome shotgun (WGS) entry which is preliminary data.</text>
</comment>
<name>A0A2G8JUR3_STIJA</name>
<feature type="compositionally biased region" description="Acidic residues" evidence="1">
    <location>
        <begin position="78"/>
        <end position="87"/>
    </location>
</feature>
<feature type="region of interest" description="Disordered" evidence="1">
    <location>
        <begin position="78"/>
        <end position="97"/>
    </location>
</feature>
<evidence type="ECO:0000313" key="3">
    <source>
        <dbReference type="Proteomes" id="UP000230750"/>
    </source>
</evidence>
<sequence length="248" mass="27637">MTVTHTERSYGVTVKPSTPLSNVTPFCRVTSLDHGEVSHHMHYEEQEGHPVEAGNDLYQEADNNDYEDDNVDDVDIFDDAELPDEPNPDNQLLYEGAPLSKGTDEDLCECCGQITTKAKNIKDGLFFVNISLSSQLKHLLETPSITAKLQPHEQEDEDDSIGDVMDGSVYKKLARDIFEVDDLSLTFHCDGISAFHSSNASVLPILCTINELPHKERKRHVLMAGFGLDLASLRCKLSCKAFLQNVTR</sequence>
<gene>
    <name evidence="2" type="ORF">BSL78_23655</name>
</gene>
<reference evidence="2 3" key="1">
    <citation type="journal article" date="2017" name="PLoS Biol.">
        <title>The sea cucumber genome provides insights into morphological evolution and visceral regeneration.</title>
        <authorList>
            <person name="Zhang X."/>
            <person name="Sun L."/>
            <person name="Yuan J."/>
            <person name="Sun Y."/>
            <person name="Gao Y."/>
            <person name="Zhang L."/>
            <person name="Li S."/>
            <person name="Dai H."/>
            <person name="Hamel J.F."/>
            <person name="Liu C."/>
            <person name="Yu Y."/>
            <person name="Liu S."/>
            <person name="Lin W."/>
            <person name="Guo K."/>
            <person name="Jin S."/>
            <person name="Xu P."/>
            <person name="Storey K.B."/>
            <person name="Huan P."/>
            <person name="Zhang T."/>
            <person name="Zhou Y."/>
            <person name="Zhang J."/>
            <person name="Lin C."/>
            <person name="Li X."/>
            <person name="Xing L."/>
            <person name="Huo D."/>
            <person name="Sun M."/>
            <person name="Wang L."/>
            <person name="Mercier A."/>
            <person name="Li F."/>
            <person name="Yang H."/>
            <person name="Xiang J."/>
        </authorList>
    </citation>
    <scope>NUCLEOTIDE SEQUENCE [LARGE SCALE GENOMIC DNA]</scope>
    <source>
        <strain evidence="2">Shaxun</strain>
        <tissue evidence="2">Muscle</tissue>
    </source>
</reference>
<accession>A0A2G8JUR3</accession>
<evidence type="ECO:0000256" key="1">
    <source>
        <dbReference type="SAM" id="MobiDB-lite"/>
    </source>
</evidence>
<protein>
    <submittedName>
        <fullName evidence="2">Uncharacterized protein</fullName>
    </submittedName>
</protein>
<dbReference type="AlphaFoldDB" id="A0A2G8JUR3"/>
<evidence type="ECO:0000313" key="2">
    <source>
        <dbReference type="EMBL" id="PIK39501.1"/>
    </source>
</evidence>